<dbReference type="GO" id="GO:0004843">
    <property type="term" value="F:cysteine-type deubiquitinase activity"/>
    <property type="evidence" value="ECO:0007669"/>
    <property type="project" value="UniProtKB-UniRule"/>
</dbReference>
<dbReference type="Pfam" id="PF00443">
    <property type="entry name" value="UCH"/>
    <property type="match status" value="1"/>
</dbReference>
<feature type="compositionally biased region" description="Basic and acidic residues" evidence="7">
    <location>
        <begin position="394"/>
        <end position="425"/>
    </location>
</feature>
<dbReference type="SUPFAM" id="SSF54001">
    <property type="entry name" value="Cysteine proteinases"/>
    <property type="match status" value="1"/>
</dbReference>
<dbReference type="GO" id="GO:0016579">
    <property type="term" value="P:protein deubiquitination"/>
    <property type="evidence" value="ECO:0007669"/>
    <property type="project" value="InterPro"/>
</dbReference>
<dbReference type="EMBL" id="JANBPY010000484">
    <property type="protein sequence ID" value="KAJ1966637.1"/>
    <property type="molecule type" value="Genomic_DNA"/>
</dbReference>
<dbReference type="InterPro" id="IPR000626">
    <property type="entry name" value="Ubiquitin-like_dom"/>
</dbReference>
<dbReference type="EC" id="3.4.19.12" evidence="6"/>
<evidence type="ECO:0000259" key="9">
    <source>
        <dbReference type="PROSITE" id="PS50235"/>
    </source>
</evidence>
<dbReference type="InterPro" id="IPR044635">
    <property type="entry name" value="UBP14-like"/>
</dbReference>
<dbReference type="InterPro" id="IPR018200">
    <property type="entry name" value="USP_CS"/>
</dbReference>
<protein>
    <recommendedName>
        <fullName evidence="6">Ubiquitin carboxyl-terminal hydrolase</fullName>
        <ecNumber evidence="6">3.4.19.12</ecNumber>
    </recommendedName>
</protein>
<evidence type="ECO:0000256" key="3">
    <source>
        <dbReference type="ARBA" id="ARBA00022786"/>
    </source>
</evidence>
<evidence type="ECO:0000256" key="5">
    <source>
        <dbReference type="ARBA" id="ARBA00022807"/>
    </source>
</evidence>
<evidence type="ECO:0000256" key="1">
    <source>
        <dbReference type="ARBA" id="ARBA00000707"/>
    </source>
</evidence>
<dbReference type="SMART" id="SM00213">
    <property type="entry name" value="UBQ"/>
    <property type="match status" value="1"/>
</dbReference>
<dbReference type="Gene3D" id="3.90.70.10">
    <property type="entry name" value="Cysteine proteinases"/>
    <property type="match status" value="1"/>
</dbReference>
<dbReference type="PROSITE" id="PS50053">
    <property type="entry name" value="UBIQUITIN_2"/>
    <property type="match status" value="1"/>
</dbReference>
<evidence type="ECO:0000313" key="10">
    <source>
        <dbReference type="EMBL" id="KAJ1966637.1"/>
    </source>
</evidence>
<accession>A0A9W8AVW7</accession>
<feature type="region of interest" description="Disordered" evidence="7">
    <location>
        <begin position="366"/>
        <end position="425"/>
    </location>
</feature>
<sequence>MGPIKVNVKWSGKKFEDLELDPAESVLTFKTQLFSVTGVEPERQKILTKGGVLKDDTNLANLNLKDGHTFMMMGTAGELPKAPEKKVVFMEDMSDAQLYKAYDIPGGLENLGNTCYLNATLQCLRAVPELRERLQKFSGRTGQTADPDVSLTAALRDLYKDLDTHPDGFSPFVFVQKLRTMYPKFAQIDNETKSYSQQDAEECWTELVSVLRSQLKNGSGAGPSDQSVIEQYMSGEMAVKLSCDDNPEEPSTTKTEPFFKLNCHIDRETNYLSTGLKAALTEKLTKRSPSLDRDADYTRTSTITRLPAYLMVSFIRFFWKADNAVQAKILRKVKFPMDLDMAEFCAPELQEKMRPAKEYLREVDEQKSMVAKKNKRAKLEANDTAMQVDGGESSGDKKEGKETSTTDHPKSPKVPELDKSLKEDPGCNPSGQYELCAVLTHQGRATNSGHYIAWVRKRDSDDWFKFDDDKVSMVKEADIEKLSGGGDWHTAYVCLYRAKKFP</sequence>
<evidence type="ECO:0000313" key="11">
    <source>
        <dbReference type="Proteomes" id="UP001150925"/>
    </source>
</evidence>
<comment type="caution">
    <text evidence="10">The sequence shown here is derived from an EMBL/GenBank/DDBJ whole genome shotgun (WGS) entry which is preliminary data.</text>
</comment>
<dbReference type="GO" id="GO:0070628">
    <property type="term" value="F:proteasome binding"/>
    <property type="evidence" value="ECO:0007669"/>
    <property type="project" value="TreeGrafter"/>
</dbReference>
<dbReference type="PANTHER" id="PTHR43982">
    <property type="entry name" value="UBIQUITIN CARBOXYL-TERMINAL HYDROLASE"/>
    <property type="match status" value="1"/>
</dbReference>
<dbReference type="AlphaFoldDB" id="A0A9W8AVW7"/>
<keyword evidence="5 6" id="KW-0788">Thiol protease</keyword>
<dbReference type="PANTHER" id="PTHR43982:SF1">
    <property type="entry name" value="UBIQUITIN CARBOXYL-TERMINAL HYDROLASE 14"/>
    <property type="match status" value="1"/>
</dbReference>
<proteinExistence type="inferred from homology"/>
<keyword evidence="4 6" id="KW-0378">Hydrolase</keyword>
<feature type="domain" description="USP" evidence="9">
    <location>
        <begin position="106"/>
        <end position="499"/>
    </location>
</feature>
<evidence type="ECO:0000256" key="4">
    <source>
        <dbReference type="ARBA" id="ARBA00022801"/>
    </source>
</evidence>
<dbReference type="PROSITE" id="PS00973">
    <property type="entry name" value="USP_2"/>
    <property type="match status" value="1"/>
</dbReference>
<keyword evidence="3 6" id="KW-0833">Ubl conjugation pathway</keyword>
<comment type="catalytic activity">
    <reaction evidence="1 6">
        <text>Thiol-dependent hydrolysis of ester, thioester, amide, peptide and isopeptide bonds formed by the C-terminal Gly of ubiquitin (a 76-residue protein attached to proteins as an intracellular targeting signal).</text>
        <dbReference type="EC" id="3.4.19.12"/>
    </reaction>
</comment>
<dbReference type="CDD" id="cd02657">
    <property type="entry name" value="Peptidase_C19A"/>
    <property type="match status" value="1"/>
</dbReference>
<keyword evidence="11" id="KW-1185">Reference proteome</keyword>
<evidence type="ECO:0000256" key="6">
    <source>
        <dbReference type="RuleBase" id="RU366025"/>
    </source>
</evidence>
<gene>
    <name evidence="10" type="primary">UBP6</name>
    <name evidence="10" type="ORF">IWQ62_002343</name>
</gene>
<dbReference type="InterPro" id="IPR001394">
    <property type="entry name" value="Peptidase_C19_UCH"/>
</dbReference>
<dbReference type="OrthoDB" id="333239at2759"/>
<reference evidence="10" key="1">
    <citation type="submission" date="2022-07" db="EMBL/GenBank/DDBJ databases">
        <title>Phylogenomic reconstructions and comparative analyses of Kickxellomycotina fungi.</title>
        <authorList>
            <person name="Reynolds N.K."/>
            <person name="Stajich J.E."/>
            <person name="Barry K."/>
            <person name="Grigoriev I.V."/>
            <person name="Crous P."/>
            <person name="Smith M.E."/>
        </authorList>
    </citation>
    <scope>NUCLEOTIDE SEQUENCE</scope>
    <source>
        <strain evidence="10">RSA 1196</strain>
    </source>
</reference>
<keyword evidence="2 6" id="KW-0645">Protease</keyword>
<dbReference type="InterPro" id="IPR038765">
    <property type="entry name" value="Papain-like_cys_pep_sf"/>
</dbReference>
<organism evidence="10 11">
    <name type="scientific">Dispira parvispora</name>
    <dbReference type="NCBI Taxonomy" id="1520584"/>
    <lineage>
        <taxon>Eukaryota</taxon>
        <taxon>Fungi</taxon>
        <taxon>Fungi incertae sedis</taxon>
        <taxon>Zoopagomycota</taxon>
        <taxon>Kickxellomycotina</taxon>
        <taxon>Dimargaritomycetes</taxon>
        <taxon>Dimargaritales</taxon>
        <taxon>Dimargaritaceae</taxon>
        <taxon>Dispira</taxon>
    </lineage>
</organism>
<dbReference type="SUPFAM" id="SSF54236">
    <property type="entry name" value="Ubiquitin-like"/>
    <property type="match status" value="1"/>
</dbReference>
<dbReference type="Pfam" id="PF00240">
    <property type="entry name" value="ubiquitin"/>
    <property type="match status" value="1"/>
</dbReference>
<dbReference type="GO" id="GO:0061136">
    <property type="term" value="P:regulation of proteasomal protein catabolic process"/>
    <property type="evidence" value="ECO:0007669"/>
    <property type="project" value="TreeGrafter"/>
</dbReference>
<dbReference type="InterPro" id="IPR028889">
    <property type="entry name" value="USP"/>
</dbReference>
<dbReference type="Gene3D" id="3.10.20.90">
    <property type="entry name" value="Phosphatidylinositol 3-kinase Catalytic Subunit, Chain A, domain 1"/>
    <property type="match status" value="1"/>
</dbReference>
<dbReference type="PROSITE" id="PS50235">
    <property type="entry name" value="USP_3"/>
    <property type="match status" value="1"/>
</dbReference>
<dbReference type="InterPro" id="IPR029071">
    <property type="entry name" value="Ubiquitin-like_domsf"/>
</dbReference>
<evidence type="ECO:0000256" key="2">
    <source>
        <dbReference type="ARBA" id="ARBA00022670"/>
    </source>
</evidence>
<dbReference type="Proteomes" id="UP001150925">
    <property type="component" value="Unassembled WGS sequence"/>
</dbReference>
<name>A0A9W8AVW7_9FUNG</name>
<comment type="similarity">
    <text evidence="6">Belongs to the peptidase C19 family.</text>
</comment>
<dbReference type="CDD" id="cd16104">
    <property type="entry name" value="Ubl_USP14_like"/>
    <property type="match status" value="1"/>
</dbReference>
<evidence type="ECO:0000259" key="8">
    <source>
        <dbReference type="PROSITE" id="PS50053"/>
    </source>
</evidence>
<evidence type="ECO:0000256" key="7">
    <source>
        <dbReference type="SAM" id="MobiDB-lite"/>
    </source>
</evidence>
<feature type="domain" description="Ubiquitin-like" evidence="8">
    <location>
        <begin position="4"/>
        <end position="73"/>
    </location>
</feature>
<dbReference type="PROSITE" id="PS00972">
    <property type="entry name" value="USP_1"/>
    <property type="match status" value="1"/>
</dbReference>
<dbReference type="GO" id="GO:0043161">
    <property type="term" value="P:proteasome-mediated ubiquitin-dependent protein catabolic process"/>
    <property type="evidence" value="ECO:0007669"/>
    <property type="project" value="InterPro"/>
</dbReference>